<dbReference type="NCBIfam" id="NF041504">
    <property type="entry name" value="AccA_sub"/>
    <property type="match status" value="1"/>
</dbReference>
<evidence type="ECO:0000256" key="6">
    <source>
        <dbReference type="ARBA" id="ARBA00023098"/>
    </source>
</evidence>
<evidence type="ECO:0000313" key="11">
    <source>
        <dbReference type="EMBL" id="KAI9182667.1"/>
    </source>
</evidence>
<dbReference type="EMBL" id="JAJSOW010000101">
    <property type="protein sequence ID" value="KAI9182667.1"/>
    <property type="molecule type" value="Genomic_DNA"/>
</dbReference>
<keyword evidence="4" id="KW-0276">Fatty acid metabolism</keyword>
<dbReference type="Pfam" id="PF03255">
    <property type="entry name" value="ACCA"/>
    <property type="match status" value="1"/>
</dbReference>
<proteinExistence type="inferred from homology"/>
<keyword evidence="7" id="KW-0275">Fatty acid biosynthesis</keyword>
<protein>
    <recommendedName>
        <fullName evidence="1">acetyl-CoA carboxytransferase</fullName>
        <ecNumber evidence="1">2.1.3.15</ecNumber>
    </recommendedName>
</protein>
<name>A0AAD5J3E9_ACENE</name>
<evidence type="ECO:0000256" key="2">
    <source>
        <dbReference type="ARBA" id="ARBA00022516"/>
    </source>
</evidence>
<comment type="catalytic activity">
    <reaction evidence="8">
        <text>N(6)-carboxybiotinyl-L-lysyl-[protein] + acetyl-CoA = N(6)-biotinyl-L-lysyl-[protein] + malonyl-CoA</text>
        <dbReference type="Rhea" id="RHEA:54728"/>
        <dbReference type="Rhea" id="RHEA-COMP:10505"/>
        <dbReference type="Rhea" id="RHEA-COMP:10506"/>
        <dbReference type="ChEBI" id="CHEBI:57288"/>
        <dbReference type="ChEBI" id="CHEBI:57384"/>
        <dbReference type="ChEBI" id="CHEBI:83144"/>
        <dbReference type="ChEBI" id="CHEBI:83145"/>
        <dbReference type="EC" id="2.1.3.15"/>
    </reaction>
</comment>
<evidence type="ECO:0000256" key="1">
    <source>
        <dbReference type="ARBA" id="ARBA00011883"/>
    </source>
</evidence>
<evidence type="ECO:0000256" key="4">
    <source>
        <dbReference type="ARBA" id="ARBA00022832"/>
    </source>
</evidence>
<dbReference type="GO" id="GO:0003989">
    <property type="term" value="F:acetyl-CoA carboxylase activity"/>
    <property type="evidence" value="ECO:0007669"/>
    <property type="project" value="InterPro"/>
</dbReference>
<dbReference type="GO" id="GO:0009317">
    <property type="term" value="C:acetyl-CoA carboxylase complex"/>
    <property type="evidence" value="ECO:0007669"/>
    <property type="project" value="InterPro"/>
</dbReference>
<evidence type="ECO:0000256" key="8">
    <source>
        <dbReference type="ARBA" id="ARBA00049152"/>
    </source>
</evidence>
<keyword evidence="2" id="KW-0444">Lipid biosynthesis</keyword>
<feature type="region of interest" description="Disordered" evidence="9">
    <location>
        <begin position="728"/>
        <end position="747"/>
    </location>
</feature>
<comment type="caution">
    <text evidence="11">The sequence shown here is derived from an EMBL/GenBank/DDBJ whole genome shotgun (WGS) entry which is preliminary data.</text>
</comment>
<dbReference type="PRINTS" id="PR01069">
    <property type="entry name" value="ACCCTRFRASEA"/>
</dbReference>
<dbReference type="EC" id="2.1.3.15" evidence="1"/>
<dbReference type="AlphaFoldDB" id="A0AAD5J3E9"/>
<evidence type="ECO:0000256" key="9">
    <source>
        <dbReference type="SAM" id="MobiDB-lite"/>
    </source>
</evidence>
<keyword evidence="5" id="KW-0067">ATP-binding</keyword>
<reference evidence="11" key="2">
    <citation type="submission" date="2023-02" db="EMBL/GenBank/DDBJ databases">
        <authorList>
            <person name="Swenson N.G."/>
            <person name="Wegrzyn J.L."/>
            <person name="Mcevoy S.L."/>
        </authorList>
    </citation>
    <scope>NUCLEOTIDE SEQUENCE</scope>
    <source>
        <strain evidence="11">91603</strain>
        <tissue evidence="11">Leaf</tissue>
    </source>
</reference>
<dbReference type="PROSITE" id="PS50989">
    <property type="entry name" value="COA_CT_CTER"/>
    <property type="match status" value="1"/>
</dbReference>
<dbReference type="InterPro" id="IPR001095">
    <property type="entry name" value="Acetyl_CoA_COase_a_su"/>
</dbReference>
<dbReference type="InterPro" id="IPR011763">
    <property type="entry name" value="COA_CT_C"/>
</dbReference>
<evidence type="ECO:0000313" key="12">
    <source>
        <dbReference type="Proteomes" id="UP001064489"/>
    </source>
</evidence>
<dbReference type="Gene3D" id="3.90.226.10">
    <property type="entry name" value="2-enoyl-CoA Hydratase, Chain A, domain 1"/>
    <property type="match status" value="1"/>
</dbReference>
<organism evidence="11 12">
    <name type="scientific">Acer negundo</name>
    <name type="common">Box elder</name>
    <dbReference type="NCBI Taxonomy" id="4023"/>
    <lineage>
        <taxon>Eukaryota</taxon>
        <taxon>Viridiplantae</taxon>
        <taxon>Streptophyta</taxon>
        <taxon>Embryophyta</taxon>
        <taxon>Tracheophyta</taxon>
        <taxon>Spermatophyta</taxon>
        <taxon>Magnoliopsida</taxon>
        <taxon>eudicotyledons</taxon>
        <taxon>Gunneridae</taxon>
        <taxon>Pentapetalae</taxon>
        <taxon>rosids</taxon>
        <taxon>malvids</taxon>
        <taxon>Sapindales</taxon>
        <taxon>Sapindaceae</taxon>
        <taxon>Hippocastanoideae</taxon>
        <taxon>Acereae</taxon>
        <taxon>Acer</taxon>
    </lineage>
</organism>
<dbReference type="SUPFAM" id="SSF52096">
    <property type="entry name" value="ClpP/crotonase"/>
    <property type="match status" value="1"/>
</dbReference>
<dbReference type="NCBIfam" id="NF004344">
    <property type="entry name" value="PRK05724.1"/>
    <property type="match status" value="1"/>
</dbReference>
<evidence type="ECO:0000259" key="10">
    <source>
        <dbReference type="PROSITE" id="PS50989"/>
    </source>
</evidence>
<reference evidence="11" key="1">
    <citation type="journal article" date="2022" name="Plant J.">
        <title>Strategies of tolerance reflected in two North American maple genomes.</title>
        <authorList>
            <person name="McEvoy S.L."/>
            <person name="Sezen U.U."/>
            <person name="Trouern-Trend A."/>
            <person name="McMahon S.M."/>
            <person name="Schaberg P.G."/>
            <person name="Yang J."/>
            <person name="Wegrzyn J.L."/>
            <person name="Swenson N.G."/>
        </authorList>
    </citation>
    <scope>NUCLEOTIDE SEQUENCE</scope>
    <source>
        <strain evidence="11">91603</strain>
    </source>
</reference>
<feature type="domain" description="CoA carboxyltransferase C-terminal" evidence="10">
    <location>
        <begin position="147"/>
        <end position="401"/>
    </location>
</feature>
<dbReference type="HAMAP" id="MF_00823">
    <property type="entry name" value="AcetylCoA_CT_alpha"/>
    <property type="match status" value="1"/>
</dbReference>
<dbReference type="GO" id="GO:0005524">
    <property type="term" value="F:ATP binding"/>
    <property type="evidence" value="ECO:0007669"/>
    <property type="project" value="UniProtKB-KW"/>
</dbReference>
<keyword evidence="3" id="KW-0547">Nucleotide-binding</keyword>
<gene>
    <name evidence="11" type="ORF">LWI28_027680</name>
</gene>
<dbReference type="Proteomes" id="UP001064489">
    <property type="component" value="Chromosome 4"/>
</dbReference>
<accession>A0AAD5J3E9</accession>
<sequence length="747" mass="83434">MTSLSLVVGSCGRGRRVGDNRDAELGFHYFFGNDLLASHLVTNSLRRINGHWGKGLQGSRNGSGNKFRVAAKLKKWNKHNYPWPDDIDSNISSGYLRYLSEFKPLTEKPKPVTLPFEKPLIDLEKKIIEVHRMADDTGLDFSDQIGALENKYQQALKDLYTHLTPIQRLTIARHPNRPTVLDHILNITEKWVELHGDRAGYDDPAMVTGIGSMNGKSYMFIGHQKGRNTKENIFRNFAMPTPHGYRKALRMMKYADHHGLPIITFVDTPGAFADLKSEELGQGEAIAQNLRTMFGFKVPIVTVVTGEGGSGGALAIACANKLFMLENSAFYVASPEACAAILWKSSQQAPKAAEKLKITAQEHYKLKIADGIIPEPLGGAHSDPVWTSQQIKLAITRAMEELTKMDTEELLRHRMLKFRSLGGFQEGVPVDPQRKRNMKPSEVNALKAADIESDLESLKEKILKAKLPSDPTTTQAIEKLRQDVDEEITEAFISMGLQEKLESVKLAISKAPSNQPLDHNLKEKVDKIMQEFNRNISQPGAYLGLKQKLEKLNTVNKLIELKEKSEKLKAEINKKVPAEVKEKMKLLKNAQEKLSKGDSLDEDLVEEVAEAKQQLIEVLKSANLEIVGVTKRKIANSSPPPELQEKIVNANKEIHKEIERVISSSKGIRTKIDELKGAIREGSSPENVEKMEAEIKEEIVAALNSEALKEKVENLQLELSSFLETTIEEDNQVPAEMEDGKLPSLTT</sequence>
<dbReference type="NCBIfam" id="TIGR00513">
    <property type="entry name" value="accA"/>
    <property type="match status" value="1"/>
</dbReference>
<evidence type="ECO:0000256" key="3">
    <source>
        <dbReference type="ARBA" id="ARBA00022741"/>
    </source>
</evidence>
<evidence type="ECO:0000256" key="5">
    <source>
        <dbReference type="ARBA" id="ARBA00022840"/>
    </source>
</evidence>
<dbReference type="PANTHER" id="PTHR42853">
    <property type="entry name" value="ACETYL-COENZYME A CARBOXYLASE CARBOXYL TRANSFERASE SUBUNIT ALPHA"/>
    <property type="match status" value="1"/>
</dbReference>
<keyword evidence="12" id="KW-1185">Reference proteome</keyword>
<keyword evidence="6" id="KW-0443">Lipid metabolism</keyword>
<dbReference type="PANTHER" id="PTHR42853:SF1">
    <property type="entry name" value="ACETYL-COA CARBOXYTRANSFERASE"/>
    <property type="match status" value="1"/>
</dbReference>
<evidence type="ECO:0000256" key="7">
    <source>
        <dbReference type="ARBA" id="ARBA00023160"/>
    </source>
</evidence>
<dbReference type="GO" id="GO:0016743">
    <property type="term" value="F:carboxyl- or carbamoyltransferase activity"/>
    <property type="evidence" value="ECO:0007669"/>
    <property type="project" value="InterPro"/>
</dbReference>
<dbReference type="InterPro" id="IPR029045">
    <property type="entry name" value="ClpP/crotonase-like_dom_sf"/>
</dbReference>
<dbReference type="GO" id="GO:0006633">
    <property type="term" value="P:fatty acid biosynthetic process"/>
    <property type="evidence" value="ECO:0007669"/>
    <property type="project" value="UniProtKB-KW"/>
</dbReference>